<keyword evidence="2" id="KW-0812">Transmembrane</keyword>
<gene>
    <name evidence="4 5" type="primary">LOC113795030</name>
</gene>
<evidence type="ECO:0000256" key="1">
    <source>
        <dbReference type="SAM" id="MobiDB-lite"/>
    </source>
</evidence>
<dbReference type="Proteomes" id="UP000515146">
    <property type="component" value="Unplaced"/>
</dbReference>
<name>A0A6P6Y6B5_DERPT</name>
<feature type="transmembrane region" description="Helical" evidence="2">
    <location>
        <begin position="158"/>
        <end position="183"/>
    </location>
</feature>
<protein>
    <submittedName>
        <fullName evidence="4">Uncharacterized protein LOC113795030 isoform X1</fullName>
    </submittedName>
    <submittedName>
        <fullName evidence="5">Uncharacterized protein LOC113795030 isoform X2</fullName>
    </submittedName>
</protein>
<keyword evidence="2" id="KW-1133">Transmembrane helix</keyword>
<evidence type="ECO:0000313" key="4">
    <source>
        <dbReference type="RefSeq" id="XP_027201007.1"/>
    </source>
</evidence>
<accession>A0A6P6Y6B5</accession>
<organism evidence="3 4">
    <name type="scientific">Dermatophagoides pteronyssinus</name>
    <name type="common">European house dust mite</name>
    <dbReference type="NCBI Taxonomy" id="6956"/>
    <lineage>
        <taxon>Eukaryota</taxon>
        <taxon>Metazoa</taxon>
        <taxon>Ecdysozoa</taxon>
        <taxon>Arthropoda</taxon>
        <taxon>Chelicerata</taxon>
        <taxon>Arachnida</taxon>
        <taxon>Acari</taxon>
        <taxon>Acariformes</taxon>
        <taxon>Sarcoptiformes</taxon>
        <taxon>Astigmata</taxon>
        <taxon>Psoroptidia</taxon>
        <taxon>Analgoidea</taxon>
        <taxon>Pyroglyphidae</taxon>
        <taxon>Dermatophagoidinae</taxon>
        <taxon>Dermatophagoides</taxon>
    </lineage>
</organism>
<dbReference type="AlphaFoldDB" id="A0A6P6Y6B5"/>
<feature type="transmembrane region" description="Helical" evidence="2">
    <location>
        <begin position="12"/>
        <end position="31"/>
    </location>
</feature>
<dbReference type="KEGG" id="dpte:113795030"/>
<dbReference type="OrthoDB" id="6512698at2759"/>
<evidence type="ECO:0000313" key="3">
    <source>
        <dbReference type="Proteomes" id="UP000515146"/>
    </source>
</evidence>
<dbReference type="RefSeq" id="XP_027201008.1">
    <property type="nucleotide sequence ID" value="XM_027345207.1"/>
</dbReference>
<sequence>MILNYRHNNRLLIFNYIIIIIILISIGSNIINCQKPIDYSEHKTIQLFNVDELNVYNTMVDCVTNWRQQFSQCNLEMSALANQIFTIIEEQSKFGEIIKCCGIWLVRDCWISHSEKYCSKNQSELIFHLPFRLVPYLNKWCTVYHDQTILCLIPRYPYLAALIILTSILLIVIIVAGIIIVIVRQKRRRQCKKFPTIINNGEKNQFELTKPDDNDNDGGDLESGTDPNIMKNVDNADDNDADERQALKMNRN</sequence>
<keyword evidence="2" id="KW-0472">Membrane</keyword>
<evidence type="ECO:0000313" key="5">
    <source>
        <dbReference type="RefSeq" id="XP_027201008.1"/>
    </source>
</evidence>
<reference evidence="4 5" key="1">
    <citation type="submission" date="2025-08" db="UniProtKB">
        <authorList>
            <consortium name="RefSeq"/>
        </authorList>
    </citation>
    <scope>IDENTIFICATION</scope>
    <source>
        <strain evidence="4 5">Airmid</strain>
    </source>
</reference>
<keyword evidence="3" id="KW-1185">Reference proteome</keyword>
<feature type="region of interest" description="Disordered" evidence="1">
    <location>
        <begin position="205"/>
        <end position="252"/>
    </location>
</feature>
<proteinExistence type="predicted"/>
<evidence type="ECO:0000256" key="2">
    <source>
        <dbReference type="SAM" id="Phobius"/>
    </source>
</evidence>
<dbReference type="RefSeq" id="XP_027201007.1">
    <property type="nucleotide sequence ID" value="XM_027345206.1"/>
</dbReference>